<comment type="caution">
    <text evidence="2">The sequence shown here is derived from an EMBL/GenBank/DDBJ whole genome shotgun (WGS) entry which is preliminary data.</text>
</comment>
<sequence length="775" mass="84505">TDMGQNQDKTEGGEQVLDKELEETKLCHDFGGLDTQSGEMTEGEDSCEEEDGKKSDEPECYHLNESPSYEPTITSIEMHIQLCESQYAAREVRQGGAAEKEGGGEQGGGGWTSLSPHETEKNPKSTSGTHRLKTTHKLSKINKNKRKTVEQLQGSTKLRMEHQAEETSPQKHDNSEDACSFGHSEQDSMMLKTCTYGTHTGSESLLVQDLNEIMMAEAGNEDIKLCTETVGYLTERKEPPPVQDPHPLENSLQKESFLHMSDTIQGGTPKEKTKMNEKEVTPKHGLGDSSARPKVTDVCMYDLKTEMQHSHPDTAEANEAIASESAPNAALHSEPSSILEKLLKRNKTEATPSLAKIKDVYIDTIEYLVDAEMILNSTSAAAVLSNRNNQPEGDAQITRSKQPEPNPPSKDSHNEIRDGEQTVVAQRSTSDSPCFQSAASGNATCESLLTESHYPRDENIYSTDDSVKADAKIRSNTGLSESMSSNGSQSAVSHETTSCELSGVIVEQSKPSSAESTPRESGGQIANSSRILDVDKTDSDIIGKPSSIKSDTSNKTSGSDGADALSGGRQVVKEGPEDATAPPVDTGAPLVLDGLVITQESSQITTSTQLDLQSLNSEHAQAEATDVKPFSERDNVSMRDKSQCPPKPRPVSDLIKETIQLHEKLQHHDRPKPAEVKSADDQAQSVKVAQMKAAFDSAQKFPDKAVERKPSVRRGRWVTYCLFYSLCVYRCLTLVLVLCLSPPNHSSSDRKVHALAKMNRDRRFNGNCFLASGGL</sequence>
<reference evidence="2 3" key="1">
    <citation type="submission" date="2021-06" db="EMBL/GenBank/DDBJ databases">
        <authorList>
            <person name="Palmer J.M."/>
        </authorList>
    </citation>
    <scope>NUCLEOTIDE SEQUENCE [LARGE SCALE GENOMIC DNA]</scope>
    <source>
        <strain evidence="2 3">XC_2019</strain>
        <tissue evidence="2">Muscle</tissue>
    </source>
</reference>
<feature type="non-terminal residue" evidence="2">
    <location>
        <position position="1"/>
    </location>
</feature>
<feature type="region of interest" description="Disordered" evidence="1">
    <location>
        <begin position="1"/>
        <end position="68"/>
    </location>
</feature>
<feature type="region of interest" description="Disordered" evidence="1">
    <location>
        <begin position="476"/>
        <end position="568"/>
    </location>
</feature>
<gene>
    <name evidence="2" type="ORF">XENOCAPTIV_029416</name>
</gene>
<feature type="region of interest" description="Disordered" evidence="1">
    <location>
        <begin position="89"/>
        <end position="182"/>
    </location>
</feature>
<feature type="compositionally biased region" description="Basic and acidic residues" evidence="1">
    <location>
        <begin position="532"/>
        <end position="541"/>
    </location>
</feature>
<evidence type="ECO:0000256" key="1">
    <source>
        <dbReference type="SAM" id="MobiDB-lite"/>
    </source>
</evidence>
<protein>
    <submittedName>
        <fullName evidence="2">Uncharacterized protein</fullName>
    </submittedName>
</protein>
<feature type="compositionally biased region" description="Basic and acidic residues" evidence="1">
    <location>
        <begin position="158"/>
        <end position="175"/>
    </location>
</feature>
<organism evidence="2 3">
    <name type="scientific">Xenoophorus captivus</name>
    <dbReference type="NCBI Taxonomy" id="1517983"/>
    <lineage>
        <taxon>Eukaryota</taxon>
        <taxon>Metazoa</taxon>
        <taxon>Chordata</taxon>
        <taxon>Craniata</taxon>
        <taxon>Vertebrata</taxon>
        <taxon>Euteleostomi</taxon>
        <taxon>Actinopterygii</taxon>
        <taxon>Neopterygii</taxon>
        <taxon>Teleostei</taxon>
        <taxon>Neoteleostei</taxon>
        <taxon>Acanthomorphata</taxon>
        <taxon>Ovalentaria</taxon>
        <taxon>Atherinomorphae</taxon>
        <taxon>Cyprinodontiformes</taxon>
        <taxon>Goodeidae</taxon>
        <taxon>Xenoophorus</taxon>
    </lineage>
</organism>
<keyword evidence="3" id="KW-1185">Reference proteome</keyword>
<proteinExistence type="predicted"/>
<feature type="region of interest" description="Disordered" evidence="1">
    <location>
        <begin position="265"/>
        <end position="292"/>
    </location>
</feature>
<feature type="compositionally biased region" description="Basic and acidic residues" evidence="1">
    <location>
        <begin position="625"/>
        <end position="642"/>
    </location>
</feature>
<evidence type="ECO:0000313" key="2">
    <source>
        <dbReference type="EMBL" id="MEQ2196469.1"/>
    </source>
</evidence>
<feature type="compositionally biased region" description="Low complexity" evidence="1">
    <location>
        <begin position="557"/>
        <end position="568"/>
    </location>
</feature>
<feature type="compositionally biased region" description="Polar residues" evidence="1">
    <location>
        <begin position="476"/>
        <end position="500"/>
    </location>
</feature>
<feature type="region of interest" description="Disordered" evidence="1">
    <location>
        <begin position="618"/>
        <end position="650"/>
    </location>
</feature>
<feature type="compositionally biased region" description="Basic and acidic residues" evidence="1">
    <location>
        <begin position="269"/>
        <end position="286"/>
    </location>
</feature>
<evidence type="ECO:0000313" key="3">
    <source>
        <dbReference type="Proteomes" id="UP001434883"/>
    </source>
</evidence>
<feature type="compositionally biased region" description="Basic residues" evidence="1">
    <location>
        <begin position="130"/>
        <end position="146"/>
    </location>
</feature>
<feature type="compositionally biased region" description="Polar residues" evidence="1">
    <location>
        <begin position="547"/>
        <end position="556"/>
    </location>
</feature>
<name>A0ABV0QKW4_9TELE</name>
<dbReference type="Proteomes" id="UP001434883">
    <property type="component" value="Unassembled WGS sequence"/>
</dbReference>
<dbReference type="EMBL" id="JAHRIN010016890">
    <property type="protein sequence ID" value="MEQ2196469.1"/>
    <property type="molecule type" value="Genomic_DNA"/>
</dbReference>
<feature type="compositionally biased region" description="Basic and acidic residues" evidence="1">
    <location>
        <begin position="8"/>
        <end position="28"/>
    </location>
</feature>
<feature type="region of interest" description="Disordered" evidence="1">
    <location>
        <begin position="385"/>
        <end position="416"/>
    </location>
</feature>
<accession>A0ABV0QKW4</accession>
<feature type="compositionally biased region" description="Basic and acidic residues" evidence="1">
    <location>
        <begin position="90"/>
        <end position="103"/>
    </location>
</feature>
<feature type="compositionally biased region" description="Acidic residues" evidence="1">
    <location>
        <begin position="41"/>
        <end position="50"/>
    </location>
</feature>
<feature type="compositionally biased region" description="Basic and acidic residues" evidence="1">
    <location>
        <begin position="51"/>
        <end position="62"/>
    </location>
</feature>